<keyword evidence="3" id="KW-1185">Reference proteome</keyword>
<dbReference type="EMBL" id="RDSR01000001">
    <property type="protein sequence ID" value="RNE67234.1"/>
    <property type="molecule type" value="Genomic_DNA"/>
</dbReference>
<feature type="compositionally biased region" description="Polar residues" evidence="1">
    <location>
        <begin position="56"/>
        <end position="66"/>
    </location>
</feature>
<dbReference type="Proteomes" id="UP000279859">
    <property type="component" value="Unassembled WGS sequence"/>
</dbReference>
<dbReference type="AlphaFoldDB" id="A0A3M8LR67"/>
<comment type="caution">
    <text evidence="2">The sequence shown here is derived from an EMBL/GenBank/DDBJ whole genome shotgun (WGS) entry which is preliminary data.</text>
</comment>
<protein>
    <submittedName>
        <fullName evidence="2">Uncharacterized protein</fullName>
    </submittedName>
</protein>
<dbReference type="RefSeq" id="WP_123044266.1">
    <property type="nucleotide sequence ID" value="NZ_RDSR01000001.1"/>
</dbReference>
<accession>A0A3M8LR67</accession>
<proteinExistence type="predicted"/>
<sequence length="66" mass="7151">MARPLTYAPSVYVAAARTRVTSNKLLGLPSSPKLLRLASGDTTVLDERDQDASELDATTSDQETRE</sequence>
<evidence type="ECO:0000313" key="3">
    <source>
        <dbReference type="Proteomes" id="UP000279859"/>
    </source>
</evidence>
<gene>
    <name evidence="2" type="ORF">EEJ31_00140</name>
</gene>
<reference evidence="2 3" key="1">
    <citation type="submission" date="2018-11" db="EMBL/GenBank/DDBJ databases">
        <title>Cryobacterium sp. nov., isolated from rhizosphere soil of lettuce.</title>
        <authorList>
            <person name="Wang Y."/>
        </authorList>
    </citation>
    <scope>NUCLEOTIDE SEQUENCE [LARGE SCALE GENOMIC DNA]</scope>
    <source>
        <strain evidence="2 3">NEAU-85</strain>
    </source>
</reference>
<evidence type="ECO:0000256" key="1">
    <source>
        <dbReference type="SAM" id="MobiDB-lite"/>
    </source>
</evidence>
<feature type="region of interest" description="Disordered" evidence="1">
    <location>
        <begin position="41"/>
        <end position="66"/>
    </location>
</feature>
<name>A0A3M8LR67_9MICO</name>
<organism evidence="2 3">
    <name type="scientific">Cryobacterium tepidiphilum</name>
    <dbReference type="NCBI Taxonomy" id="2486026"/>
    <lineage>
        <taxon>Bacteria</taxon>
        <taxon>Bacillati</taxon>
        <taxon>Actinomycetota</taxon>
        <taxon>Actinomycetes</taxon>
        <taxon>Micrococcales</taxon>
        <taxon>Microbacteriaceae</taxon>
        <taxon>Cryobacterium</taxon>
    </lineage>
</organism>
<evidence type="ECO:0000313" key="2">
    <source>
        <dbReference type="EMBL" id="RNE67234.1"/>
    </source>
</evidence>